<dbReference type="AlphaFoldDB" id="A0A292PUK9"/>
<keyword evidence="4" id="KW-1185">Reference proteome</keyword>
<dbReference type="SMART" id="SM00355">
    <property type="entry name" value="ZnF_C2H2"/>
    <property type="match status" value="2"/>
</dbReference>
<evidence type="ECO:0000313" key="4">
    <source>
        <dbReference type="Proteomes" id="UP001412239"/>
    </source>
</evidence>
<dbReference type="InterPro" id="IPR013087">
    <property type="entry name" value="Znf_C2H2_type"/>
</dbReference>
<sequence length="279" mass="31174">MAKRHRSDSGSSTTPPTRTISTRPVDQEVTASPDLSSESGCSKHVCLDSLSNEPTPSISCFLPPHCSGEPFVSHEQFETHYIQAHTNRCHECGRNFPSLRFLDLHIAENHDPLTELKRERGDKTYACFVEGCDRLCSTPLKRRMHLIDKHHFPKEYNWNIVKWGIDKCTSLLTRKRSPPQTFITGETPTTGGRDKPRSANSIHKGELERPLRANDNLVVATGATAGGTQQRVQNGEGSKSVLKAENKEVDMDDITFTMSSLKLVPTSIRFGRRGGGHRR</sequence>
<feature type="compositionally biased region" description="Polar residues" evidence="1">
    <location>
        <begin position="178"/>
        <end position="190"/>
    </location>
</feature>
<protein>
    <recommendedName>
        <fullName evidence="2">C2H2-type domain-containing protein</fullName>
    </recommendedName>
</protein>
<organism evidence="3 4">
    <name type="scientific">Tuber aestivum</name>
    <name type="common">summer truffle</name>
    <dbReference type="NCBI Taxonomy" id="59557"/>
    <lineage>
        <taxon>Eukaryota</taxon>
        <taxon>Fungi</taxon>
        <taxon>Dikarya</taxon>
        <taxon>Ascomycota</taxon>
        <taxon>Pezizomycotina</taxon>
        <taxon>Pezizomycetes</taxon>
        <taxon>Pezizales</taxon>
        <taxon>Tuberaceae</taxon>
        <taxon>Tuber</taxon>
    </lineage>
</organism>
<dbReference type="PANTHER" id="PTHR21354:SF0">
    <property type="entry name" value="ZINC FINGER PROTEIN 511"/>
    <property type="match status" value="1"/>
</dbReference>
<dbReference type="PANTHER" id="PTHR21354">
    <property type="entry name" value="ZINC FINGER PROTEIN 511"/>
    <property type="match status" value="1"/>
</dbReference>
<gene>
    <name evidence="3" type="ORF">GSTUAT00005087001</name>
</gene>
<feature type="domain" description="C2H2-type" evidence="2">
    <location>
        <begin position="89"/>
        <end position="110"/>
    </location>
</feature>
<name>A0A292PUK9_9PEZI</name>
<proteinExistence type="predicted"/>
<evidence type="ECO:0000259" key="2">
    <source>
        <dbReference type="PROSITE" id="PS00028"/>
    </source>
</evidence>
<feature type="compositionally biased region" description="Basic and acidic residues" evidence="1">
    <location>
        <begin position="192"/>
        <end position="204"/>
    </location>
</feature>
<evidence type="ECO:0000313" key="3">
    <source>
        <dbReference type="EMBL" id="CUS10814.1"/>
    </source>
</evidence>
<dbReference type="InterPro" id="IPR039258">
    <property type="entry name" value="ZNF511"/>
</dbReference>
<dbReference type="EMBL" id="LN891038">
    <property type="protein sequence ID" value="CUS10814.1"/>
    <property type="molecule type" value="Genomic_DNA"/>
</dbReference>
<evidence type="ECO:0000256" key="1">
    <source>
        <dbReference type="SAM" id="MobiDB-lite"/>
    </source>
</evidence>
<feature type="region of interest" description="Disordered" evidence="1">
    <location>
        <begin position="178"/>
        <end position="204"/>
    </location>
</feature>
<feature type="compositionally biased region" description="Low complexity" evidence="1">
    <location>
        <begin position="9"/>
        <end position="24"/>
    </location>
</feature>
<feature type="compositionally biased region" description="Polar residues" evidence="1">
    <location>
        <begin position="29"/>
        <end position="40"/>
    </location>
</feature>
<accession>A0A292PUK9</accession>
<feature type="region of interest" description="Disordered" evidence="1">
    <location>
        <begin position="1"/>
        <end position="40"/>
    </location>
</feature>
<dbReference type="PROSITE" id="PS00028">
    <property type="entry name" value="ZINC_FINGER_C2H2_1"/>
    <property type="match status" value="1"/>
</dbReference>
<reference evidence="3" key="1">
    <citation type="submission" date="2015-10" db="EMBL/GenBank/DDBJ databases">
        <authorList>
            <person name="Regsiter A."/>
            <person name="william w."/>
        </authorList>
    </citation>
    <scope>NUCLEOTIDE SEQUENCE</scope>
    <source>
        <strain evidence="3">Montdore</strain>
    </source>
</reference>
<dbReference type="Proteomes" id="UP001412239">
    <property type="component" value="Unassembled WGS sequence"/>
</dbReference>